<dbReference type="EMBL" id="CP144918">
    <property type="protein sequence ID" value="WWA46785.1"/>
    <property type="molecule type" value="Genomic_DNA"/>
</dbReference>
<evidence type="ECO:0000313" key="2">
    <source>
        <dbReference type="Proteomes" id="UP001335183"/>
    </source>
</evidence>
<sequence>MNSFIDDTLPPLEVDRHRLIEILDKLVSLWPSEILCDEKTLGLDNYACRSLVQPSRDVREKFERQDWEDDIEIAGIAMDFLGMAIKNASRYLTVIRPADLDFDMIVSNIQSRDDVLVR</sequence>
<keyword evidence="2" id="KW-1185">Reference proteome</keyword>
<reference evidence="1 2" key="1">
    <citation type="submission" date="2024-02" db="EMBL/GenBank/DDBJ databases">
        <title>The whole genome sequence of five bacterial samples isolated from Abu Dhabi Sabkha-shore region.</title>
        <authorList>
            <person name="Sudalaimuthuasari N."/>
            <person name="Sarfraz B."/>
            <person name="Tuyisabe J.D."/>
            <person name="Mugisha Ntwali L.D.M."/>
            <person name="Ali A.I.A.A."/>
            <person name="Almansoori S.Z.A."/>
            <person name="Alajami H.S.A."/>
            <person name="Almeqbaali A.A.S."/>
            <person name="Kundu B."/>
            <person name="Saeed E.E."/>
            <person name="Sukumarinath V."/>
            <person name="Mishra A.K."/>
            <person name="Hazzouri K.M."/>
            <person name="Almaskari R."/>
            <person name="Sharma A.K."/>
            <person name="Amiri K.M.A."/>
        </authorList>
    </citation>
    <scope>NUCLEOTIDE SEQUENCE [LARGE SCALE GENOMIC DNA]</scope>
    <source>
        <strain evidence="2">kcgeb_sd</strain>
    </source>
</reference>
<dbReference type="Proteomes" id="UP001335183">
    <property type="component" value="Chromosome"/>
</dbReference>
<evidence type="ECO:0000313" key="1">
    <source>
        <dbReference type="EMBL" id="WWA46785.1"/>
    </source>
</evidence>
<name>A0ABZ2D8W3_9SPHN</name>
<gene>
    <name evidence="1" type="ORF">V5F89_10960</name>
</gene>
<organism evidence="1 2">
    <name type="scientific">Pelagerythrobacter marensis</name>
    <dbReference type="NCBI Taxonomy" id="543877"/>
    <lineage>
        <taxon>Bacteria</taxon>
        <taxon>Pseudomonadati</taxon>
        <taxon>Pseudomonadota</taxon>
        <taxon>Alphaproteobacteria</taxon>
        <taxon>Sphingomonadales</taxon>
        <taxon>Erythrobacteraceae</taxon>
        <taxon>Pelagerythrobacter</taxon>
    </lineage>
</organism>
<dbReference type="RefSeq" id="WP_338445681.1">
    <property type="nucleotide sequence ID" value="NZ_CP144918.1"/>
</dbReference>
<protein>
    <submittedName>
        <fullName evidence="1">Uncharacterized protein</fullName>
    </submittedName>
</protein>
<accession>A0ABZ2D8W3</accession>
<proteinExistence type="predicted"/>